<evidence type="ECO:0000256" key="3">
    <source>
        <dbReference type="ARBA" id="ARBA00022578"/>
    </source>
</evidence>
<dbReference type="PATRIC" id="fig|665952.3.peg.2716"/>
<dbReference type="Pfam" id="PF00872">
    <property type="entry name" value="Transposase_mut"/>
    <property type="match status" value="1"/>
</dbReference>
<dbReference type="AlphaFoldDB" id="G9QNK6"/>
<name>G9QNK6_9BACI</name>
<protein>
    <recommendedName>
        <fullName evidence="6">Mutator family transposase</fullName>
    </recommendedName>
</protein>
<accession>G9QNK6</accession>
<evidence type="ECO:0000256" key="1">
    <source>
        <dbReference type="ARBA" id="ARBA00002190"/>
    </source>
</evidence>
<dbReference type="InterPro" id="IPR001207">
    <property type="entry name" value="Transposase_mutator"/>
</dbReference>
<dbReference type="EMBL" id="ACWF01000136">
    <property type="protein sequence ID" value="EHL75679.1"/>
    <property type="molecule type" value="Genomic_DNA"/>
</dbReference>
<dbReference type="PANTHER" id="PTHR33217:SF8">
    <property type="entry name" value="MUTATOR FAMILY TRANSPOSASE"/>
    <property type="match status" value="1"/>
</dbReference>
<dbReference type="NCBIfam" id="NF033543">
    <property type="entry name" value="transpos_IS256"/>
    <property type="match status" value="1"/>
</dbReference>
<keyword evidence="8" id="KW-1185">Reference proteome</keyword>
<reference evidence="7 8" key="1">
    <citation type="submission" date="2011-09" db="EMBL/GenBank/DDBJ databases">
        <title>The Genome Sequence of Bacillus smithii 7_3_47FAA.</title>
        <authorList>
            <consortium name="The Broad Institute Genome Sequencing Platform"/>
            <person name="Earl A."/>
            <person name="Ward D."/>
            <person name="Feldgarden M."/>
            <person name="Gevers D."/>
            <person name="Daigneault M."/>
            <person name="Strauss J."/>
            <person name="Allen-Vercoe E."/>
            <person name="Young S.K."/>
            <person name="Zeng Q."/>
            <person name="Gargeya S."/>
            <person name="Fitzgerald M."/>
            <person name="Haas B."/>
            <person name="Abouelleil A."/>
            <person name="Alvarado L."/>
            <person name="Arachchi H.M."/>
            <person name="Berlin A."/>
            <person name="Brown A."/>
            <person name="Chapman S.B."/>
            <person name="Chen Z."/>
            <person name="Dunbar C."/>
            <person name="Freedman E."/>
            <person name="Gearin G."/>
            <person name="Goldberg J."/>
            <person name="Griggs A."/>
            <person name="Gujja S."/>
            <person name="Heiman D."/>
            <person name="Howarth C."/>
            <person name="Larson L."/>
            <person name="Lui A."/>
            <person name="MacDonald P.J.P."/>
            <person name="Montmayeur A."/>
            <person name="Murphy C."/>
            <person name="Neiman D."/>
            <person name="Pearson M."/>
            <person name="Priest M."/>
            <person name="Roberts A."/>
            <person name="Saif S."/>
            <person name="Shea T."/>
            <person name="Shenoy N."/>
            <person name="Sisk P."/>
            <person name="Stolte C."/>
            <person name="Sykes S."/>
            <person name="Wortman J."/>
            <person name="Nusbaum C."/>
            <person name="Birren B."/>
        </authorList>
    </citation>
    <scope>NUCLEOTIDE SEQUENCE [LARGE SCALE GENOMIC DNA]</scope>
    <source>
        <strain evidence="7 8">7_3_47FAA</strain>
    </source>
</reference>
<dbReference type="HOGENOM" id="CLU_036805_8_4_9"/>
<evidence type="ECO:0000256" key="6">
    <source>
        <dbReference type="RuleBase" id="RU365089"/>
    </source>
</evidence>
<dbReference type="Proteomes" id="UP000011747">
    <property type="component" value="Unassembled WGS sequence"/>
</dbReference>
<keyword evidence="3 6" id="KW-0815">Transposition</keyword>
<dbReference type="PROSITE" id="PS01007">
    <property type="entry name" value="TRANSPOSASE_MUTATOR"/>
    <property type="match status" value="1"/>
</dbReference>
<evidence type="ECO:0000313" key="7">
    <source>
        <dbReference type="EMBL" id="EHL75679.1"/>
    </source>
</evidence>
<comment type="caution">
    <text evidence="7">The sequence shown here is derived from an EMBL/GenBank/DDBJ whole genome shotgun (WGS) entry which is preliminary data.</text>
</comment>
<keyword evidence="5 6" id="KW-0233">DNA recombination</keyword>
<dbReference type="RefSeq" id="WP_003354910.1">
    <property type="nucleotide sequence ID" value="NZ_JH414760.1"/>
</dbReference>
<evidence type="ECO:0000256" key="5">
    <source>
        <dbReference type="ARBA" id="ARBA00023172"/>
    </source>
</evidence>
<keyword evidence="6" id="KW-0814">Transposable element</keyword>
<dbReference type="PANTHER" id="PTHR33217">
    <property type="entry name" value="TRANSPOSASE FOR INSERTION SEQUENCE ELEMENT IS1081"/>
    <property type="match status" value="1"/>
</dbReference>
<dbReference type="GO" id="GO:0003677">
    <property type="term" value="F:DNA binding"/>
    <property type="evidence" value="ECO:0007669"/>
    <property type="project" value="UniProtKB-UniRule"/>
</dbReference>
<proteinExistence type="inferred from homology"/>
<evidence type="ECO:0000256" key="4">
    <source>
        <dbReference type="ARBA" id="ARBA00023125"/>
    </source>
</evidence>
<sequence>MSKRSIPNVDWANQLESVIRQFVKEKLELIMREEIKNFLEIEQAGTSNMRNGYYQRNLDTQYGRIEGLLVPRDRNGEFQTQLFAPYQRHTGWLEEAIIKMYQSGMSTREIGKFIERILGKAYSPSTISRMTDIVKEDIEKWHKRPLHKRYSVLYLDGLYVKLRRDTVEKEVVYVVLGVNEEGYREILDFFVGGQESAYVWQEILQHLYQRGVKEVLLGVFDGLPGLEEAFKAVYPKADVQRCVVHKVRNTLNRVRKKDQFEVAEDLKLIYRAPNKEMALQMFQQFESKWSSKYPREVQSWANELDVLLTFMDYPSSIRSVIYTTNAIERTIKEIRKRLKPMNSLSSLEAAEKIVYLTIQDFNEKWAGRKLRGFAEAHEALQRMFEERNQIL</sequence>
<evidence type="ECO:0000313" key="8">
    <source>
        <dbReference type="Proteomes" id="UP000011747"/>
    </source>
</evidence>
<dbReference type="GO" id="GO:0006313">
    <property type="term" value="P:DNA transposition"/>
    <property type="evidence" value="ECO:0007669"/>
    <property type="project" value="UniProtKB-UniRule"/>
</dbReference>
<comment type="function">
    <text evidence="1 6">Required for the transposition of the insertion element.</text>
</comment>
<keyword evidence="4 6" id="KW-0238">DNA-binding</keyword>
<dbReference type="GO" id="GO:0004803">
    <property type="term" value="F:transposase activity"/>
    <property type="evidence" value="ECO:0007669"/>
    <property type="project" value="UniProtKB-UniRule"/>
</dbReference>
<comment type="similarity">
    <text evidence="2 6">Belongs to the transposase mutator family.</text>
</comment>
<evidence type="ECO:0000256" key="2">
    <source>
        <dbReference type="ARBA" id="ARBA00010961"/>
    </source>
</evidence>
<gene>
    <name evidence="7" type="ORF">HMPREF1015_02749</name>
</gene>
<organism evidence="7 8">
    <name type="scientific">Bacillus smithii 7_3_47FAA</name>
    <dbReference type="NCBI Taxonomy" id="665952"/>
    <lineage>
        <taxon>Bacteria</taxon>
        <taxon>Bacillati</taxon>
        <taxon>Bacillota</taxon>
        <taxon>Bacilli</taxon>
        <taxon>Bacillales</taxon>
        <taxon>Bacillaceae</taxon>
        <taxon>Bacillus</taxon>
    </lineage>
</organism>